<keyword evidence="1" id="KW-1133">Transmembrane helix</keyword>
<evidence type="ECO:0000313" key="4">
    <source>
        <dbReference type="Proteomes" id="UP001314229"/>
    </source>
</evidence>
<reference evidence="3 4" key="1">
    <citation type="submission" date="2024-01" db="EMBL/GenBank/DDBJ databases">
        <authorList>
            <person name="Alioto T."/>
            <person name="Alioto T."/>
            <person name="Gomez Garrido J."/>
        </authorList>
    </citation>
    <scope>NUCLEOTIDE SEQUENCE [LARGE SCALE GENOMIC DNA]</scope>
</reference>
<proteinExistence type="predicted"/>
<evidence type="ECO:0000256" key="2">
    <source>
        <dbReference type="SAM" id="SignalP"/>
    </source>
</evidence>
<keyword evidence="4" id="KW-1185">Reference proteome</keyword>
<organism evidence="3 4">
    <name type="scientific">Scomber scombrus</name>
    <name type="common">Atlantic mackerel</name>
    <name type="synonym">Scomber vernalis</name>
    <dbReference type="NCBI Taxonomy" id="13677"/>
    <lineage>
        <taxon>Eukaryota</taxon>
        <taxon>Metazoa</taxon>
        <taxon>Chordata</taxon>
        <taxon>Craniata</taxon>
        <taxon>Vertebrata</taxon>
        <taxon>Euteleostomi</taxon>
        <taxon>Actinopterygii</taxon>
        <taxon>Neopterygii</taxon>
        <taxon>Teleostei</taxon>
        <taxon>Neoteleostei</taxon>
        <taxon>Acanthomorphata</taxon>
        <taxon>Pelagiaria</taxon>
        <taxon>Scombriformes</taxon>
        <taxon>Scombridae</taxon>
        <taxon>Scomber</taxon>
    </lineage>
</organism>
<dbReference type="InterPro" id="IPR013783">
    <property type="entry name" value="Ig-like_fold"/>
</dbReference>
<feature type="chain" id="PRO_5043886483" evidence="2">
    <location>
        <begin position="20"/>
        <end position="289"/>
    </location>
</feature>
<dbReference type="SUPFAM" id="SSF48726">
    <property type="entry name" value="Immunoglobulin"/>
    <property type="match status" value="1"/>
</dbReference>
<protein>
    <submittedName>
        <fullName evidence="3">Uncharacterized protein LOC121891967</fullName>
    </submittedName>
</protein>
<dbReference type="Proteomes" id="UP001314229">
    <property type="component" value="Unassembled WGS sequence"/>
</dbReference>
<evidence type="ECO:0000256" key="1">
    <source>
        <dbReference type="SAM" id="Phobius"/>
    </source>
</evidence>
<name>A0AAV1Q1R2_SCOSC</name>
<evidence type="ECO:0000313" key="3">
    <source>
        <dbReference type="EMBL" id="CAK6977518.1"/>
    </source>
</evidence>
<feature type="signal peptide" evidence="2">
    <location>
        <begin position="1"/>
        <end position="19"/>
    </location>
</feature>
<keyword evidence="1" id="KW-0472">Membrane</keyword>
<sequence length="289" mass="32691">MGVCKLWFIILLLPAYNNSQVTDVKTTGRESYVAPICTNEIMNTVLVVVCKISTDKSSGAECRLAYRYGQELFNGCDSRFTLMKKNQTFFLQLTNLTSVDSGSYSCECTKREGTNTLHLNITVEDEEVNSSILPISTSLAVGISCGVTAFIVITGVVLGFILRKIHCRNCSRTDTSALPARETPRSLDKDDPDNLYANLVQIQPETVIQVIKFMKTFEPREENINIGKIFHLPLYIYRHHTAKKHTTSCVDSLLRHNHTCLMATCIEQQPRDFCENHWDRAICYSNMQK</sequence>
<accession>A0AAV1Q1R2</accession>
<dbReference type="Gene3D" id="2.60.40.10">
    <property type="entry name" value="Immunoglobulins"/>
    <property type="match status" value="1"/>
</dbReference>
<dbReference type="InterPro" id="IPR036179">
    <property type="entry name" value="Ig-like_dom_sf"/>
</dbReference>
<comment type="caution">
    <text evidence="3">The sequence shown here is derived from an EMBL/GenBank/DDBJ whole genome shotgun (WGS) entry which is preliminary data.</text>
</comment>
<keyword evidence="1" id="KW-0812">Transmembrane</keyword>
<dbReference type="EMBL" id="CAWUFR010000413">
    <property type="protein sequence ID" value="CAK6977518.1"/>
    <property type="molecule type" value="Genomic_DNA"/>
</dbReference>
<keyword evidence="2" id="KW-0732">Signal</keyword>
<feature type="transmembrane region" description="Helical" evidence="1">
    <location>
        <begin position="139"/>
        <end position="162"/>
    </location>
</feature>
<dbReference type="AlphaFoldDB" id="A0AAV1Q1R2"/>
<gene>
    <name evidence="3" type="ORF">FSCOSCO3_A006882</name>
</gene>